<feature type="region of interest" description="Disordered" evidence="1">
    <location>
        <begin position="16"/>
        <end position="87"/>
    </location>
</feature>
<feature type="compositionally biased region" description="Basic and acidic residues" evidence="1">
    <location>
        <begin position="46"/>
        <end position="55"/>
    </location>
</feature>
<accession>A0A9Q0EQ85</accession>
<keyword evidence="3" id="KW-1185">Reference proteome</keyword>
<organism evidence="2 3">
    <name type="scientific">Muraenolepis orangiensis</name>
    <name type="common">Patagonian moray cod</name>
    <dbReference type="NCBI Taxonomy" id="630683"/>
    <lineage>
        <taxon>Eukaryota</taxon>
        <taxon>Metazoa</taxon>
        <taxon>Chordata</taxon>
        <taxon>Craniata</taxon>
        <taxon>Vertebrata</taxon>
        <taxon>Euteleostomi</taxon>
        <taxon>Actinopterygii</taxon>
        <taxon>Neopterygii</taxon>
        <taxon>Teleostei</taxon>
        <taxon>Neoteleostei</taxon>
        <taxon>Acanthomorphata</taxon>
        <taxon>Zeiogadaria</taxon>
        <taxon>Gadariae</taxon>
        <taxon>Gadiformes</taxon>
        <taxon>Muraenolepidoidei</taxon>
        <taxon>Muraenolepididae</taxon>
        <taxon>Muraenolepis</taxon>
    </lineage>
</organism>
<dbReference type="AlphaFoldDB" id="A0A9Q0EQ85"/>
<comment type="caution">
    <text evidence="2">The sequence shown here is derived from an EMBL/GenBank/DDBJ whole genome shotgun (WGS) entry which is preliminary data.</text>
</comment>
<name>A0A9Q0EQ85_9TELE</name>
<protein>
    <submittedName>
        <fullName evidence="2">Uncharacterized protein</fullName>
    </submittedName>
</protein>
<proteinExistence type="predicted"/>
<evidence type="ECO:0000256" key="1">
    <source>
        <dbReference type="SAM" id="MobiDB-lite"/>
    </source>
</evidence>
<dbReference type="EMBL" id="JANIIK010000037">
    <property type="protein sequence ID" value="KAJ3611314.1"/>
    <property type="molecule type" value="Genomic_DNA"/>
</dbReference>
<gene>
    <name evidence="2" type="ORF">NHX12_021330</name>
</gene>
<reference evidence="2" key="1">
    <citation type="submission" date="2022-07" db="EMBL/GenBank/DDBJ databases">
        <title>Chromosome-level genome of Muraenolepis orangiensis.</title>
        <authorList>
            <person name="Kim J."/>
        </authorList>
    </citation>
    <scope>NUCLEOTIDE SEQUENCE</scope>
    <source>
        <strain evidence="2">KU_S4_2022</strain>
        <tissue evidence="2">Muscle</tissue>
    </source>
</reference>
<sequence length="87" mass="9937">MARLGSLFLIADPSLSGTRLYDPWDIRPYKNPERGVPPSPEQGQPRTERVQRSGERQVMFRNNDPLTRSSRRRDPQPLLASTCFTAP</sequence>
<dbReference type="Proteomes" id="UP001148018">
    <property type="component" value="Unassembled WGS sequence"/>
</dbReference>
<feature type="compositionally biased region" description="Basic and acidic residues" evidence="1">
    <location>
        <begin position="22"/>
        <end position="33"/>
    </location>
</feature>
<evidence type="ECO:0000313" key="2">
    <source>
        <dbReference type="EMBL" id="KAJ3611314.1"/>
    </source>
</evidence>
<evidence type="ECO:0000313" key="3">
    <source>
        <dbReference type="Proteomes" id="UP001148018"/>
    </source>
</evidence>